<dbReference type="Gene3D" id="3.30.830.10">
    <property type="entry name" value="Metalloenzyme, LuxS/M16 peptidase-like"/>
    <property type="match status" value="2"/>
</dbReference>
<evidence type="ECO:0000259" key="11">
    <source>
        <dbReference type="Pfam" id="PF00675"/>
    </source>
</evidence>
<evidence type="ECO:0000256" key="7">
    <source>
        <dbReference type="ARBA" id="ARBA00023128"/>
    </source>
</evidence>
<reference evidence="13" key="1">
    <citation type="submission" date="2020-12" db="EMBL/GenBank/DDBJ databases">
        <title>Metabolic potential, ecology and presence of endohyphal bacteria is reflected in genomic diversity of Mucoromycotina.</title>
        <authorList>
            <person name="Muszewska A."/>
            <person name="Okrasinska A."/>
            <person name="Steczkiewicz K."/>
            <person name="Drgas O."/>
            <person name="Orlowska M."/>
            <person name="Perlinska-Lenart U."/>
            <person name="Aleksandrzak-Piekarczyk T."/>
            <person name="Szatraj K."/>
            <person name="Zielenkiewicz U."/>
            <person name="Pilsyk S."/>
            <person name="Malc E."/>
            <person name="Mieczkowski P."/>
            <person name="Kruszewska J.S."/>
            <person name="Biernat P."/>
            <person name="Pawlowska J."/>
        </authorList>
    </citation>
    <scope>NUCLEOTIDE SEQUENCE</scope>
    <source>
        <strain evidence="13">WA0000017839</strain>
    </source>
</reference>
<keyword evidence="8" id="KW-0472">Membrane</keyword>
<sequence length="438" mass="45412">MLAASRKAIISTASKATYATAATANGLQTSVASNGIKVTSSQEPGQTASLAVVVNGGSRAESGKNAGVAHFLKNYGFKNNANRTAFRIAREAELAGAVLSSNLSHEALVYSAELLKGDAELFAEILSDVVTKQKYQQHEFYDVAHQTASESASAFATAEISAIESAHQVAFRTGLGNSIFAKPTARINNDAVKAYAQELFTQDNIALVGTGIDHQVLQNLAETYFNLPSGKLSLTASTYYGGESRIENVSSKGEYVLAFEGAAADSAEFAALQVLRHALGGEVNVKHTAGSGILAQAAAKFAEGTEIKAFNLGYSDAGLFGLQVSAATAETGAAISAAAEQLKAAAKGLSSEDFSRAVAQAKFAATAGFETRLDRLQTLGVQALRSGKYTSAAESVAAIEKVTTADIAQVAEKLLKSKTTTVALGDLTSLPYADSVSL</sequence>
<comment type="similarity">
    <text evidence="9">Belongs to the peptidase M16 family. UQCRC2/QCR2 subfamily.</text>
</comment>
<feature type="domain" description="Peptidase M16 N-terminal" evidence="11">
    <location>
        <begin position="38"/>
        <end position="180"/>
    </location>
</feature>
<keyword evidence="4" id="KW-0999">Mitochondrion inner membrane</keyword>
<dbReference type="Pfam" id="PF05193">
    <property type="entry name" value="Peptidase_M16_C"/>
    <property type="match status" value="1"/>
</dbReference>
<dbReference type="InterPro" id="IPR050361">
    <property type="entry name" value="MPP/UQCRC_Complex"/>
</dbReference>
<evidence type="ECO:0000313" key="14">
    <source>
        <dbReference type="Proteomes" id="UP000603453"/>
    </source>
</evidence>
<evidence type="ECO:0000256" key="6">
    <source>
        <dbReference type="ARBA" id="ARBA00022982"/>
    </source>
</evidence>
<dbReference type="AlphaFoldDB" id="A0A8H7RQ84"/>
<gene>
    <name evidence="13" type="ORF">INT47_001125</name>
</gene>
<proteinExistence type="inferred from homology"/>
<dbReference type="EMBL" id="JAEPRD010000002">
    <property type="protein sequence ID" value="KAG2213856.1"/>
    <property type="molecule type" value="Genomic_DNA"/>
</dbReference>
<dbReference type="Proteomes" id="UP000603453">
    <property type="component" value="Unassembled WGS sequence"/>
</dbReference>
<evidence type="ECO:0000256" key="9">
    <source>
        <dbReference type="ARBA" id="ARBA00038146"/>
    </source>
</evidence>
<dbReference type="SUPFAM" id="SSF63411">
    <property type="entry name" value="LuxS/MPP-like metallohydrolase"/>
    <property type="match status" value="2"/>
</dbReference>
<feature type="domain" description="Peptidase M16 C-terminal" evidence="12">
    <location>
        <begin position="187"/>
        <end position="360"/>
    </location>
</feature>
<dbReference type="FunFam" id="3.30.830.10:FF:000039">
    <property type="entry name" value="Ubiquinol-cytochrome c reductase core subunit 2"/>
    <property type="match status" value="1"/>
</dbReference>
<dbReference type="GO" id="GO:0005743">
    <property type="term" value="C:mitochondrial inner membrane"/>
    <property type="evidence" value="ECO:0007669"/>
    <property type="project" value="UniProtKB-SubCell"/>
</dbReference>
<evidence type="ECO:0000256" key="3">
    <source>
        <dbReference type="ARBA" id="ARBA00022660"/>
    </source>
</evidence>
<keyword evidence="2" id="KW-0813">Transport</keyword>
<dbReference type="PANTHER" id="PTHR11851">
    <property type="entry name" value="METALLOPROTEASE"/>
    <property type="match status" value="1"/>
</dbReference>
<comment type="subcellular location">
    <subcellularLocation>
        <location evidence="1">Mitochondrion inner membrane</location>
        <topology evidence="1">Peripheral membrane protein</topology>
        <orientation evidence="1">Matrix side</orientation>
    </subcellularLocation>
</comment>
<evidence type="ECO:0000256" key="8">
    <source>
        <dbReference type="ARBA" id="ARBA00023136"/>
    </source>
</evidence>
<evidence type="ECO:0000256" key="5">
    <source>
        <dbReference type="ARBA" id="ARBA00022946"/>
    </source>
</evidence>
<evidence type="ECO:0000256" key="10">
    <source>
        <dbReference type="ARBA" id="ARBA00040751"/>
    </source>
</evidence>
<keyword evidence="14" id="KW-1185">Reference proteome</keyword>
<dbReference type="InterPro" id="IPR007863">
    <property type="entry name" value="Peptidase_M16_C"/>
</dbReference>
<dbReference type="OrthoDB" id="6369905at2759"/>
<evidence type="ECO:0000259" key="12">
    <source>
        <dbReference type="Pfam" id="PF05193"/>
    </source>
</evidence>
<evidence type="ECO:0000256" key="1">
    <source>
        <dbReference type="ARBA" id="ARBA00004443"/>
    </source>
</evidence>
<organism evidence="13 14">
    <name type="scientific">Mucor saturninus</name>
    <dbReference type="NCBI Taxonomy" id="64648"/>
    <lineage>
        <taxon>Eukaryota</taxon>
        <taxon>Fungi</taxon>
        <taxon>Fungi incertae sedis</taxon>
        <taxon>Mucoromycota</taxon>
        <taxon>Mucoromycotina</taxon>
        <taxon>Mucoromycetes</taxon>
        <taxon>Mucorales</taxon>
        <taxon>Mucorineae</taxon>
        <taxon>Mucoraceae</taxon>
        <taxon>Mucor</taxon>
    </lineage>
</organism>
<keyword evidence="6" id="KW-0249">Electron transport</keyword>
<name>A0A8H7RQ84_9FUNG</name>
<accession>A0A8H7RQ84</accession>
<dbReference type="FunFam" id="3.30.830.10:FF:000021">
    <property type="entry name" value="Cytochrome b-c1 complex subunit 2"/>
    <property type="match status" value="1"/>
</dbReference>
<dbReference type="InterPro" id="IPR011249">
    <property type="entry name" value="Metalloenz_LuxS/M16"/>
</dbReference>
<dbReference type="InterPro" id="IPR011765">
    <property type="entry name" value="Pept_M16_N"/>
</dbReference>
<evidence type="ECO:0000256" key="2">
    <source>
        <dbReference type="ARBA" id="ARBA00022448"/>
    </source>
</evidence>
<evidence type="ECO:0000313" key="13">
    <source>
        <dbReference type="EMBL" id="KAG2213856.1"/>
    </source>
</evidence>
<keyword evidence="5" id="KW-0809">Transit peptide</keyword>
<comment type="caution">
    <text evidence="13">The sequence shown here is derived from an EMBL/GenBank/DDBJ whole genome shotgun (WGS) entry which is preliminary data.</text>
</comment>
<keyword evidence="3" id="KW-0679">Respiratory chain</keyword>
<protein>
    <recommendedName>
        <fullName evidence="10">Cytochrome b-c1 complex subunit 2, mitochondrial</fullName>
    </recommendedName>
</protein>
<dbReference type="Pfam" id="PF00675">
    <property type="entry name" value="Peptidase_M16"/>
    <property type="match status" value="1"/>
</dbReference>
<keyword evidence="7" id="KW-0496">Mitochondrion</keyword>
<dbReference type="GO" id="GO:0046872">
    <property type="term" value="F:metal ion binding"/>
    <property type="evidence" value="ECO:0007669"/>
    <property type="project" value="InterPro"/>
</dbReference>
<evidence type="ECO:0000256" key="4">
    <source>
        <dbReference type="ARBA" id="ARBA00022792"/>
    </source>
</evidence>
<dbReference type="PANTHER" id="PTHR11851:SF209">
    <property type="entry name" value="CYTOCHROME B-C1 COMPLEX SUBUNIT 2, MITOCHONDRIAL"/>
    <property type="match status" value="1"/>
</dbReference>